<protein>
    <submittedName>
        <fullName evidence="1">Uncharacterized protein</fullName>
    </submittedName>
</protein>
<dbReference type="Proteomes" id="UP000480246">
    <property type="component" value="Unassembled WGS sequence"/>
</dbReference>
<name>A0A7C8L9V8_9BACI</name>
<dbReference type="AlphaFoldDB" id="A0A7C8L9V8"/>
<evidence type="ECO:0000313" key="2">
    <source>
        <dbReference type="Proteomes" id="UP000480246"/>
    </source>
</evidence>
<proteinExistence type="predicted"/>
<evidence type="ECO:0000313" key="1">
    <source>
        <dbReference type="EMBL" id="KAB8139316.1"/>
    </source>
</evidence>
<dbReference type="PANTHER" id="PTHR36848">
    <property type="entry name" value="DNA-BINDING PROTEIN (PUTATIVE SECRETED PROTEIN)-RELATED"/>
    <property type="match status" value="1"/>
</dbReference>
<reference evidence="1 2" key="1">
    <citation type="submission" date="2019-10" db="EMBL/GenBank/DDBJ databases">
        <title>Gracilibacillus sp. nov. isolated from rice seeds.</title>
        <authorList>
            <person name="He S."/>
        </authorList>
    </citation>
    <scope>NUCLEOTIDE SEQUENCE [LARGE SCALE GENOMIC DNA]</scope>
    <source>
        <strain evidence="1 2">TD8</strain>
    </source>
</reference>
<keyword evidence="2" id="KW-1185">Reference proteome</keyword>
<sequence>MDSLYQQFLNPASEFSPMPFWFWNDQLDKETLRSQIEDFQQKGVEGFVLHPRIGIPKDTEYLSTEFMEYVKFAVKEAHQRNMHVILYDEAMYPSGAANGKVVQKNRKYASRGLYAQVINDLDQPVSLSLEEDDRIVAIYLAEKQDDKTYIPEQISCLYPLNAQIIEVSDNTVFITKEVIDQYFQVKQRDKENYECIVLIEKYTYGTIRGIHADQDDGQSEAPRSADLLNPEAVNTFIGLTHESYKEAVGDYFGNTIFAMFTDEPDITGRNARKGGIAWTNQFERFLYQKGLHIEDLPGLFFSVGEKTDRLRKLYEKALNKRMLETYYVPISEWCEKNHLYLTGHPAKSDDIGLLHPFTIPGQDVVWRWVAPEDEKGLAGQHATAGKCGADAARHFNRRRNLNEYLGVCGKDNGWNLSASDMKWYTDWLAVRGVNLFCPHAFYYSVEGRERSHERPPDVGPNNVWWQYYHYFSTYIKRVSWLMTDSVNQADIAVLAQDSHLPWKMAKYFHQNQIEFNYLHESLFSMDKVTINGDQLSIGKQIYHAFVIDNMDLADFHPKVEQIIQQFAANGGKVYLVTGNDEKKINNATCLSPEEETEMNEHFLPYRYFEITESASDLRITKLKKSGKQFYFMTNEGETSCQRKVKLKEPFPVEEWNPWTGTRRRLTKNDQGEYLLELSSRESRIWYTEAGINSENQQEELIKVAELDLNVQPSAENDYWNKNSLSDWSELEDLCHFSGSLDYQFNFNYQGPELDEVVIDLGEVYEIAEVIWSEESNVKMWAPYRVTISGEKVQKGENSFIVRITNNSANKMDKQLLPSGLIGPVRLFGYQKKMKRNGQ</sequence>
<dbReference type="RefSeq" id="WP_153400823.1">
    <property type="nucleotide sequence ID" value="NZ_ML762424.1"/>
</dbReference>
<comment type="caution">
    <text evidence="1">The sequence shown here is derived from an EMBL/GenBank/DDBJ whole genome shotgun (WGS) entry which is preliminary data.</text>
</comment>
<organism evidence="1 2">
    <name type="scientific">Gracilibacillus oryzae</name>
    <dbReference type="NCBI Taxonomy" id="1672701"/>
    <lineage>
        <taxon>Bacteria</taxon>
        <taxon>Bacillati</taxon>
        <taxon>Bacillota</taxon>
        <taxon>Bacilli</taxon>
        <taxon>Bacillales</taxon>
        <taxon>Bacillaceae</taxon>
        <taxon>Gracilibacillus</taxon>
    </lineage>
</organism>
<gene>
    <name evidence="1" type="ORF">F9U64_00550</name>
</gene>
<dbReference type="EMBL" id="WEID01000004">
    <property type="protein sequence ID" value="KAB8139316.1"/>
    <property type="molecule type" value="Genomic_DNA"/>
</dbReference>
<dbReference type="OrthoDB" id="9761519at2"/>
<dbReference type="PANTHER" id="PTHR36848:SF2">
    <property type="entry name" value="SECRETED PROTEIN"/>
    <property type="match status" value="1"/>
</dbReference>
<accession>A0A7C8L9V8</accession>
<dbReference type="InterPro" id="IPR053161">
    <property type="entry name" value="Ulvan_degrading_GH"/>
</dbReference>